<feature type="compositionally biased region" description="Basic and acidic residues" evidence="1">
    <location>
        <begin position="363"/>
        <end position="376"/>
    </location>
</feature>
<protein>
    <submittedName>
        <fullName evidence="2">Uncharacterized protein</fullName>
    </submittedName>
</protein>
<feature type="compositionally biased region" description="Basic and acidic residues" evidence="1">
    <location>
        <begin position="31"/>
        <end position="42"/>
    </location>
</feature>
<name>A0A167T2N0_CORDF</name>
<evidence type="ECO:0000313" key="3">
    <source>
        <dbReference type="Proteomes" id="UP000076881"/>
    </source>
</evidence>
<feature type="compositionally biased region" description="Basic and acidic residues" evidence="1">
    <location>
        <begin position="129"/>
        <end position="146"/>
    </location>
</feature>
<dbReference type="AlphaFoldDB" id="A0A167T2N0"/>
<feature type="compositionally biased region" description="Polar residues" evidence="1">
    <location>
        <begin position="1"/>
        <end position="16"/>
    </location>
</feature>
<feature type="region of interest" description="Disordered" evidence="1">
    <location>
        <begin position="55"/>
        <end position="163"/>
    </location>
</feature>
<gene>
    <name evidence="2" type="ORF">LEL_10804</name>
</gene>
<feature type="compositionally biased region" description="Basic and acidic residues" evidence="1">
    <location>
        <begin position="88"/>
        <end position="98"/>
    </location>
</feature>
<evidence type="ECO:0000256" key="1">
    <source>
        <dbReference type="SAM" id="MobiDB-lite"/>
    </source>
</evidence>
<sequence length="421" mass="46737">MAQTRSQTAGNQPTNIKDQKTKQQENNSISKKKDSSKTSKNLEKILTAAADAYEKADDGKKAEMQNQLNVHQPVEKPEAMEEDEEESKGEQPVKKEPEESGMFVSTTGEGQVHSSKDDGGSPSDQKPSSSKEKDSKPPSDNHEKSPPPKVGFQHGLATPSTDVEDELDLVRANPMREIFHDGASENVGWARLSYGRAFDVERHGPPNAARFRFKRRNDEINTDSLDDTSFGDKKRRNGRKVYQCGDMLAIQGVAWQSLKGVDHYSSLAPRNWKQGNKTARPSMRIMVKWEGKDENAGKEVTKWEKRDAVWRCWEGEGGNGAATVLCEEELKLGEAVILEKGETVSLCDFVIVTAACRGEKRFKEWESQQRPGRDRSPTPGLPLLNSKNEKQSGDEKGSEKAQSSQRTNNAEEAAGHGDTTH</sequence>
<feature type="region of interest" description="Disordered" evidence="1">
    <location>
        <begin position="363"/>
        <end position="421"/>
    </location>
</feature>
<proteinExistence type="predicted"/>
<keyword evidence="3" id="KW-1185">Reference proteome</keyword>
<evidence type="ECO:0000313" key="2">
    <source>
        <dbReference type="EMBL" id="OAA60181.1"/>
    </source>
</evidence>
<feature type="region of interest" description="Disordered" evidence="1">
    <location>
        <begin position="1"/>
        <end position="42"/>
    </location>
</feature>
<feature type="compositionally biased region" description="Polar residues" evidence="1">
    <location>
        <begin position="103"/>
        <end position="113"/>
    </location>
</feature>
<organism evidence="2 3">
    <name type="scientific">Akanthomyces lecanii RCEF 1005</name>
    <dbReference type="NCBI Taxonomy" id="1081108"/>
    <lineage>
        <taxon>Eukaryota</taxon>
        <taxon>Fungi</taxon>
        <taxon>Dikarya</taxon>
        <taxon>Ascomycota</taxon>
        <taxon>Pezizomycotina</taxon>
        <taxon>Sordariomycetes</taxon>
        <taxon>Hypocreomycetidae</taxon>
        <taxon>Hypocreales</taxon>
        <taxon>Cordycipitaceae</taxon>
        <taxon>Akanthomyces</taxon>
        <taxon>Cordyceps confragosa</taxon>
    </lineage>
</organism>
<dbReference type="Proteomes" id="UP000076881">
    <property type="component" value="Unassembled WGS sequence"/>
</dbReference>
<accession>A0A167T2N0</accession>
<reference evidence="2 3" key="1">
    <citation type="journal article" date="2016" name="Genome Biol. Evol.">
        <title>Divergent and convergent evolution of fungal pathogenicity.</title>
        <authorList>
            <person name="Shang Y."/>
            <person name="Xiao G."/>
            <person name="Zheng P."/>
            <person name="Cen K."/>
            <person name="Zhan S."/>
            <person name="Wang C."/>
        </authorList>
    </citation>
    <scope>NUCLEOTIDE SEQUENCE [LARGE SCALE GENOMIC DNA]</scope>
    <source>
        <strain evidence="2 3">RCEF 1005</strain>
    </source>
</reference>
<feature type="compositionally biased region" description="Polar residues" evidence="1">
    <location>
        <begin position="400"/>
        <end position="410"/>
    </location>
</feature>
<feature type="compositionally biased region" description="Basic and acidic residues" evidence="1">
    <location>
        <begin position="387"/>
        <end position="399"/>
    </location>
</feature>
<dbReference type="OrthoDB" id="4869836at2759"/>
<dbReference type="EMBL" id="AZHF01000022">
    <property type="protein sequence ID" value="OAA60181.1"/>
    <property type="molecule type" value="Genomic_DNA"/>
</dbReference>
<comment type="caution">
    <text evidence="2">The sequence shown here is derived from an EMBL/GenBank/DDBJ whole genome shotgun (WGS) entry which is preliminary data.</text>
</comment>